<dbReference type="Gene3D" id="1.20.5.1930">
    <property type="match status" value="1"/>
</dbReference>
<feature type="transmembrane region" description="Helical" evidence="10">
    <location>
        <begin position="126"/>
        <end position="145"/>
    </location>
</feature>
<evidence type="ECO:0000313" key="14">
    <source>
        <dbReference type="EMBL" id="MBF9070575.1"/>
    </source>
</evidence>
<reference evidence="14" key="1">
    <citation type="submission" date="2020-11" db="EMBL/GenBank/DDBJ databases">
        <title>Isolation and identification of active actinomycetes.</title>
        <authorList>
            <person name="Yu B."/>
        </authorList>
    </citation>
    <scope>NUCLEOTIDE SEQUENCE</scope>
    <source>
        <strain evidence="14">NEAU-YB345</strain>
    </source>
</reference>
<evidence type="ECO:0000256" key="6">
    <source>
        <dbReference type="ARBA" id="ARBA00022777"/>
    </source>
</evidence>
<feature type="domain" description="DUF7134" evidence="13">
    <location>
        <begin position="21"/>
        <end position="176"/>
    </location>
</feature>
<feature type="domain" description="Histidine kinase/HSP90-like ATPase" evidence="11">
    <location>
        <begin position="322"/>
        <end position="463"/>
    </location>
</feature>
<evidence type="ECO:0000256" key="9">
    <source>
        <dbReference type="SAM" id="MobiDB-lite"/>
    </source>
</evidence>
<feature type="transmembrane region" description="Helical" evidence="10">
    <location>
        <begin position="151"/>
        <end position="172"/>
    </location>
</feature>
<keyword evidence="15" id="KW-1185">Reference proteome</keyword>
<dbReference type="EMBL" id="JADPRT010000009">
    <property type="protein sequence ID" value="MBF9070575.1"/>
    <property type="molecule type" value="Genomic_DNA"/>
</dbReference>
<feature type="transmembrane region" description="Helical" evidence="10">
    <location>
        <begin position="85"/>
        <end position="105"/>
    </location>
</feature>
<dbReference type="Proteomes" id="UP000657385">
    <property type="component" value="Unassembled WGS sequence"/>
</dbReference>
<dbReference type="PANTHER" id="PTHR24421">
    <property type="entry name" value="NITRATE/NITRITE SENSOR PROTEIN NARX-RELATED"/>
    <property type="match status" value="1"/>
</dbReference>
<keyword evidence="10" id="KW-0472">Membrane</keyword>
<keyword evidence="8" id="KW-0902">Two-component regulatory system</keyword>
<organism evidence="14 15">
    <name type="scientific">Streptacidiphilus fuscans</name>
    <dbReference type="NCBI Taxonomy" id="2789292"/>
    <lineage>
        <taxon>Bacteria</taxon>
        <taxon>Bacillati</taxon>
        <taxon>Actinomycetota</taxon>
        <taxon>Actinomycetes</taxon>
        <taxon>Kitasatosporales</taxon>
        <taxon>Streptomycetaceae</taxon>
        <taxon>Streptacidiphilus</taxon>
    </lineage>
</organism>
<feature type="transmembrane region" description="Helical" evidence="10">
    <location>
        <begin position="61"/>
        <end position="79"/>
    </location>
</feature>
<keyword evidence="6 14" id="KW-0418">Kinase</keyword>
<dbReference type="InterPro" id="IPR050482">
    <property type="entry name" value="Sensor_HK_TwoCompSys"/>
</dbReference>
<keyword evidence="10" id="KW-1133">Transmembrane helix</keyword>
<evidence type="ECO:0000259" key="11">
    <source>
        <dbReference type="Pfam" id="PF02518"/>
    </source>
</evidence>
<dbReference type="RefSeq" id="WP_196195762.1">
    <property type="nucleotide sequence ID" value="NZ_JADPRT010000009.1"/>
</dbReference>
<feature type="region of interest" description="Disordered" evidence="9">
    <location>
        <begin position="392"/>
        <end position="429"/>
    </location>
</feature>
<evidence type="ECO:0000256" key="7">
    <source>
        <dbReference type="ARBA" id="ARBA00022840"/>
    </source>
</evidence>
<dbReference type="GO" id="GO:0005524">
    <property type="term" value="F:ATP binding"/>
    <property type="evidence" value="ECO:0007669"/>
    <property type="project" value="UniProtKB-KW"/>
</dbReference>
<evidence type="ECO:0000313" key="15">
    <source>
        <dbReference type="Proteomes" id="UP000657385"/>
    </source>
</evidence>
<dbReference type="InterPro" id="IPR055558">
    <property type="entry name" value="DUF7134"/>
</dbReference>
<evidence type="ECO:0000256" key="8">
    <source>
        <dbReference type="ARBA" id="ARBA00023012"/>
    </source>
</evidence>
<evidence type="ECO:0000256" key="5">
    <source>
        <dbReference type="ARBA" id="ARBA00022741"/>
    </source>
</evidence>
<feature type="compositionally biased region" description="Basic and acidic residues" evidence="9">
    <location>
        <begin position="392"/>
        <end position="401"/>
    </location>
</feature>
<dbReference type="SUPFAM" id="SSF55874">
    <property type="entry name" value="ATPase domain of HSP90 chaperone/DNA topoisomerase II/histidine kinase"/>
    <property type="match status" value="1"/>
</dbReference>
<evidence type="ECO:0000256" key="2">
    <source>
        <dbReference type="ARBA" id="ARBA00012438"/>
    </source>
</evidence>
<evidence type="ECO:0000259" key="12">
    <source>
        <dbReference type="Pfam" id="PF07730"/>
    </source>
</evidence>
<dbReference type="Pfam" id="PF02518">
    <property type="entry name" value="HATPase_c"/>
    <property type="match status" value="1"/>
</dbReference>
<evidence type="ECO:0000259" key="13">
    <source>
        <dbReference type="Pfam" id="PF23539"/>
    </source>
</evidence>
<keyword evidence="4" id="KW-0808">Transferase</keyword>
<dbReference type="InterPro" id="IPR003594">
    <property type="entry name" value="HATPase_dom"/>
</dbReference>
<feature type="domain" description="Signal transduction histidine kinase subgroup 3 dimerisation and phosphoacceptor" evidence="12">
    <location>
        <begin position="205"/>
        <end position="269"/>
    </location>
</feature>
<evidence type="ECO:0000256" key="4">
    <source>
        <dbReference type="ARBA" id="ARBA00022679"/>
    </source>
</evidence>
<dbReference type="Pfam" id="PF23539">
    <property type="entry name" value="DUF7134"/>
    <property type="match status" value="1"/>
</dbReference>
<feature type="transmembrane region" description="Helical" evidence="10">
    <location>
        <begin position="30"/>
        <end position="49"/>
    </location>
</feature>
<keyword evidence="10" id="KW-0812">Transmembrane</keyword>
<gene>
    <name evidence="14" type="ORF">I2501_21360</name>
</gene>
<dbReference type="GO" id="GO:0016020">
    <property type="term" value="C:membrane"/>
    <property type="evidence" value="ECO:0007669"/>
    <property type="project" value="InterPro"/>
</dbReference>
<protein>
    <recommendedName>
        <fullName evidence="2">histidine kinase</fullName>
        <ecNumber evidence="2">2.7.13.3</ecNumber>
    </recommendedName>
</protein>
<accession>A0A931BBV8</accession>
<dbReference type="CDD" id="cd16917">
    <property type="entry name" value="HATPase_UhpB-NarQ-NarX-like"/>
    <property type="match status" value="1"/>
</dbReference>
<proteinExistence type="predicted"/>
<evidence type="ECO:0000256" key="3">
    <source>
        <dbReference type="ARBA" id="ARBA00022553"/>
    </source>
</evidence>
<dbReference type="GO" id="GO:0000155">
    <property type="term" value="F:phosphorelay sensor kinase activity"/>
    <property type="evidence" value="ECO:0007669"/>
    <property type="project" value="InterPro"/>
</dbReference>
<keyword evidence="3" id="KW-0597">Phosphoprotein</keyword>
<dbReference type="Pfam" id="PF07730">
    <property type="entry name" value="HisKA_3"/>
    <property type="match status" value="1"/>
</dbReference>
<evidence type="ECO:0000256" key="10">
    <source>
        <dbReference type="SAM" id="Phobius"/>
    </source>
</evidence>
<name>A0A931BBV8_9ACTN</name>
<dbReference type="InterPro" id="IPR011712">
    <property type="entry name" value="Sig_transdc_His_kin_sub3_dim/P"/>
</dbReference>
<comment type="caution">
    <text evidence="14">The sequence shown here is derived from an EMBL/GenBank/DDBJ whole genome shotgun (WGS) entry which is preliminary data.</text>
</comment>
<dbReference type="AlphaFoldDB" id="A0A931BBV8"/>
<dbReference type="InterPro" id="IPR036890">
    <property type="entry name" value="HATPase_C_sf"/>
</dbReference>
<comment type="catalytic activity">
    <reaction evidence="1">
        <text>ATP + protein L-histidine = ADP + protein N-phospho-L-histidine.</text>
        <dbReference type="EC" id="2.7.13.3"/>
    </reaction>
</comment>
<dbReference type="GO" id="GO:0046983">
    <property type="term" value="F:protein dimerization activity"/>
    <property type="evidence" value="ECO:0007669"/>
    <property type="project" value="InterPro"/>
</dbReference>
<dbReference type="Gene3D" id="3.30.565.10">
    <property type="entry name" value="Histidine kinase-like ATPase, C-terminal domain"/>
    <property type="match status" value="1"/>
</dbReference>
<dbReference type="PANTHER" id="PTHR24421:SF10">
    <property type="entry name" value="NITRATE_NITRITE SENSOR PROTEIN NARQ"/>
    <property type="match status" value="1"/>
</dbReference>
<dbReference type="EC" id="2.7.13.3" evidence="2"/>
<keyword evidence="7" id="KW-0067">ATP-binding</keyword>
<keyword evidence="5" id="KW-0547">Nucleotide-binding</keyword>
<sequence>MTTTTDPLWDHPLARAWLRVRAFDRARPQLLDSLIAAFVLLIGVAGLFRGEHDDLFGMRSVPVWVIPVTAAAQALPLVWRRRASLRVFAIVLLVCAVQWSLGVALRSDLSLMIALYGVARYAPPRRLPVVAATVLPVAAVLAFRVEPLTRQPWISLFFVACAVTAASALGLAGRIRQAQLAALADRAATLEIEREQREKLATATERARVSREMHDIVGHSLAVIIGLADGGAAQAELRPERGPEVLRIIAETGRESLGELRRTLGALRADLPDADGEPGSGEVLRPQPGTAEIAALCERIRAAGPTVGYTTSGDTASLTAGVQLAVHRIVQEALTNSLKHAGAATDIHVSVAVDGRAGEVRVRVDDSGPEASGGPAPGAEAVRLESARLEAARLESARESSDLPGPTANVPASAQSRGQLPGQLPGQGQGLIGIRERAALVGGSATAGPRPGGGWTVRAVLPTRLDDEDNPQERP</sequence>
<evidence type="ECO:0000256" key="1">
    <source>
        <dbReference type="ARBA" id="ARBA00000085"/>
    </source>
</evidence>